<gene>
    <name evidence="3" type="primary">LOC118265237</name>
</gene>
<sequence length="276" mass="31354">MVYTSVTKLCIKDLIPGSTKTSGKKIDIDAILPYFIVPGLLLIATISRTVTIAVMVVIAMGALYVQTRPRQKNRSSFFFSWTFSSGVCMFLIFENGILGFFEITMIENSVFLLLLSCTLYFFYKMKTIAENELTGSGTKGKEYSPVLTSDSHYCQICQIEVNERYFHSIWWDCCILRPNYIHFLAGHTFAFATLLLGTNLGLTTVCQPFILYAAILMPLDCEDIYYDFNMSICFVACIYALGYALVIAMVLIRQLIVYLPKYSEPQWKKLVNVLNV</sequence>
<keyword evidence="1" id="KW-0812">Transmembrane</keyword>
<reference evidence="3" key="1">
    <citation type="submission" date="2025-08" db="UniProtKB">
        <authorList>
            <consortium name="RefSeq"/>
        </authorList>
    </citation>
    <scope>IDENTIFICATION</scope>
    <source>
        <tissue evidence="3">Whole larval tissue</tissue>
    </source>
</reference>
<evidence type="ECO:0000256" key="1">
    <source>
        <dbReference type="SAM" id="Phobius"/>
    </source>
</evidence>
<keyword evidence="2" id="KW-1185">Reference proteome</keyword>
<accession>A0A9R0EHG3</accession>
<protein>
    <submittedName>
        <fullName evidence="3">Palmitoyltransferase ZDHHC23</fullName>
    </submittedName>
</protein>
<keyword evidence="1" id="KW-0472">Membrane</keyword>
<feature type="transmembrane region" description="Helical" evidence="1">
    <location>
        <begin position="31"/>
        <end position="64"/>
    </location>
</feature>
<evidence type="ECO:0000313" key="3">
    <source>
        <dbReference type="RefSeq" id="XP_035433929.1"/>
    </source>
</evidence>
<dbReference type="AlphaFoldDB" id="A0A9R0EHG3"/>
<feature type="transmembrane region" description="Helical" evidence="1">
    <location>
        <begin position="228"/>
        <end position="252"/>
    </location>
</feature>
<dbReference type="GeneID" id="118265237"/>
<organism evidence="2 3">
    <name type="scientific">Spodoptera frugiperda</name>
    <name type="common">Fall armyworm</name>
    <dbReference type="NCBI Taxonomy" id="7108"/>
    <lineage>
        <taxon>Eukaryota</taxon>
        <taxon>Metazoa</taxon>
        <taxon>Ecdysozoa</taxon>
        <taxon>Arthropoda</taxon>
        <taxon>Hexapoda</taxon>
        <taxon>Insecta</taxon>
        <taxon>Pterygota</taxon>
        <taxon>Neoptera</taxon>
        <taxon>Endopterygota</taxon>
        <taxon>Lepidoptera</taxon>
        <taxon>Glossata</taxon>
        <taxon>Ditrysia</taxon>
        <taxon>Noctuoidea</taxon>
        <taxon>Noctuidae</taxon>
        <taxon>Amphipyrinae</taxon>
        <taxon>Spodoptera</taxon>
    </lineage>
</organism>
<proteinExistence type="predicted"/>
<dbReference type="OrthoDB" id="430659at2759"/>
<dbReference type="CTD" id="33516"/>
<dbReference type="Proteomes" id="UP000829999">
    <property type="component" value="Chromosome 28"/>
</dbReference>
<feature type="transmembrane region" description="Helical" evidence="1">
    <location>
        <begin position="76"/>
        <end position="93"/>
    </location>
</feature>
<dbReference type="RefSeq" id="XP_035433929.1">
    <property type="nucleotide sequence ID" value="XM_035578036.2"/>
</dbReference>
<feature type="transmembrane region" description="Helical" evidence="1">
    <location>
        <begin position="105"/>
        <end position="123"/>
    </location>
</feature>
<evidence type="ECO:0000313" key="2">
    <source>
        <dbReference type="Proteomes" id="UP000829999"/>
    </source>
</evidence>
<name>A0A9R0EHG3_SPOFR</name>
<keyword evidence="1" id="KW-1133">Transmembrane helix</keyword>
<feature type="transmembrane region" description="Helical" evidence="1">
    <location>
        <begin position="189"/>
        <end position="216"/>
    </location>
</feature>